<feature type="domain" description="AAA+ ATPase" evidence="2">
    <location>
        <begin position="86"/>
        <end position="242"/>
    </location>
</feature>
<gene>
    <name evidence="3" type="ORF">MQP27_15055</name>
</gene>
<dbReference type="Gene3D" id="3.40.50.300">
    <property type="entry name" value="P-loop containing nucleotide triphosphate hydrolases"/>
    <property type="match status" value="1"/>
</dbReference>
<dbReference type="SUPFAM" id="SSF52540">
    <property type="entry name" value="P-loop containing nucleoside triphosphate hydrolases"/>
    <property type="match status" value="1"/>
</dbReference>
<evidence type="ECO:0000313" key="3">
    <source>
        <dbReference type="EMBL" id="MCI3272430.1"/>
    </source>
</evidence>
<accession>A0ABS9Y5D2</accession>
<evidence type="ECO:0000256" key="1">
    <source>
        <dbReference type="SAM" id="MobiDB-lite"/>
    </source>
</evidence>
<sequence>MPPNSETPPKSAASTGSWGVYTGTGRPLPAPAVWPGPPGWRSFGGGPDLPPPPSEDPYAAIALGDGTEPLPPSPREVARVNAALYLRRPLLVTGEPGTGKSTLAHRIARELGLGRVLRWHVTSVSTLREGLYAGEGRLGPLGTAFLPHRAPRVLLIDQLDRAEIALPEDLCTVLAAGGFTVPDGVGRVATDDDPAAAVPLHGGVVRCHAFPVVVITGTGARDLPFDLVRRCVRLRLERPGPETLRAIAAARFPPGAPGSPAADVVQAFLDRAVHAEGPVVERLLDALHLSASGVLRSLADGDTFQSAVDALWEWTAPEEP</sequence>
<organism evidence="3 4">
    <name type="scientific">Streptomyces cylindrosporus</name>
    <dbReference type="NCBI Taxonomy" id="2927583"/>
    <lineage>
        <taxon>Bacteria</taxon>
        <taxon>Bacillati</taxon>
        <taxon>Actinomycetota</taxon>
        <taxon>Actinomycetes</taxon>
        <taxon>Kitasatosporales</taxon>
        <taxon>Streptomycetaceae</taxon>
        <taxon>Streptomyces</taxon>
    </lineage>
</organism>
<comment type="caution">
    <text evidence="3">The sequence shown here is derived from an EMBL/GenBank/DDBJ whole genome shotgun (WGS) entry which is preliminary data.</text>
</comment>
<name>A0ABS9Y5D2_9ACTN</name>
<reference evidence="3" key="1">
    <citation type="submission" date="2022-03" db="EMBL/GenBank/DDBJ databases">
        <title>Streptomyces 7R015 and 7R016 isolated from Barleria lupulina in Thailand.</title>
        <authorList>
            <person name="Kanchanasin P."/>
            <person name="Phongsopitanun W."/>
            <person name="Tanasupawat S."/>
        </authorList>
    </citation>
    <scope>NUCLEOTIDE SEQUENCE</scope>
    <source>
        <strain evidence="3">7R015</strain>
    </source>
</reference>
<dbReference type="RefSeq" id="WP_242765584.1">
    <property type="nucleotide sequence ID" value="NZ_JALDAY010000004.1"/>
</dbReference>
<dbReference type="EMBL" id="JALDAY010000004">
    <property type="protein sequence ID" value="MCI3272430.1"/>
    <property type="molecule type" value="Genomic_DNA"/>
</dbReference>
<dbReference type="InterPro" id="IPR003593">
    <property type="entry name" value="AAA+_ATPase"/>
</dbReference>
<evidence type="ECO:0000259" key="2">
    <source>
        <dbReference type="SMART" id="SM00382"/>
    </source>
</evidence>
<evidence type="ECO:0000313" key="4">
    <source>
        <dbReference type="Proteomes" id="UP001165269"/>
    </source>
</evidence>
<protein>
    <submittedName>
        <fullName evidence="3">AAA family ATPase</fullName>
    </submittedName>
</protein>
<dbReference type="CDD" id="cd00009">
    <property type="entry name" value="AAA"/>
    <property type="match status" value="1"/>
</dbReference>
<dbReference type="SMART" id="SM00382">
    <property type="entry name" value="AAA"/>
    <property type="match status" value="1"/>
</dbReference>
<feature type="region of interest" description="Disordered" evidence="1">
    <location>
        <begin position="1"/>
        <end position="53"/>
    </location>
</feature>
<feature type="compositionally biased region" description="Pro residues" evidence="1">
    <location>
        <begin position="28"/>
        <end position="38"/>
    </location>
</feature>
<dbReference type="Pfam" id="PF00004">
    <property type="entry name" value="AAA"/>
    <property type="match status" value="1"/>
</dbReference>
<keyword evidence="4" id="KW-1185">Reference proteome</keyword>
<dbReference type="InterPro" id="IPR003959">
    <property type="entry name" value="ATPase_AAA_core"/>
</dbReference>
<dbReference type="InterPro" id="IPR027417">
    <property type="entry name" value="P-loop_NTPase"/>
</dbReference>
<proteinExistence type="predicted"/>
<dbReference type="Proteomes" id="UP001165269">
    <property type="component" value="Unassembled WGS sequence"/>
</dbReference>